<evidence type="ECO:0000256" key="2">
    <source>
        <dbReference type="ARBA" id="ARBA00022723"/>
    </source>
</evidence>
<evidence type="ECO:0000256" key="1">
    <source>
        <dbReference type="ARBA" id="ARBA00022485"/>
    </source>
</evidence>
<dbReference type="Proteomes" id="UP000324917">
    <property type="component" value="Unassembled WGS sequence"/>
</dbReference>
<evidence type="ECO:0000313" key="10">
    <source>
        <dbReference type="EMBL" id="GCA74746.1"/>
    </source>
</evidence>
<name>A0A5A5RR12_MICAE</name>
<evidence type="ECO:0000313" key="11">
    <source>
        <dbReference type="Proteomes" id="UP000324917"/>
    </source>
</evidence>
<keyword evidence="1 7" id="KW-0004">4Fe-4S</keyword>
<feature type="binding site" evidence="7">
    <location>
        <position position="315"/>
    </location>
    <ligand>
        <name>[4Fe-4S] cluster</name>
        <dbReference type="ChEBI" id="CHEBI:49883"/>
    </ligand>
</feature>
<evidence type="ECO:0000256" key="6">
    <source>
        <dbReference type="ARBA" id="ARBA00023229"/>
    </source>
</evidence>
<comment type="catalytic activity">
    <reaction evidence="7">
        <text>(2E)-4-hydroxy-3-methylbut-2-enyl diphosphate + 2 oxidized [2Fe-2S]-[ferredoxin] + H2O = 2-C-methyl-D-erythritol 2,4-cyclic diphosphate + 2 reduced [2Fe-2S]-[ferredoxin] + H(+)</text>
        <dbReference type="Rhea" id="RHEA:26119"/>
        <dbReference type="Rhea" id="RHEA-COMP:10000"/>
        <dbReference type="Rhea" id="RHEA-COMP:10001"/>
        <dbReference type="ChEBI" id="CHEBI:15377"/>
        <dbReference type="ChEBI" id="CHEBI:15378"/>
        <dbReference type="ChEBI" id="CHEBI:33737"/>
        <dbReference type="ChEBI" id="CHEBI:33738"/>
        <dbReference type="ChEBI" id="CHEBI:58483"/>
        <dbReference type="ChEBI" id="CHEBI:128753"/>
        <dbReference type="EC" id="1.17.7.1"/>
    </reaction>
</comment>
<gene>
    <name evidence="7 10" type="primary">ispG</name>
    <name evidence="10" type="ORF">MiTe_01572</name>
</gene>
<evidence type="ECO:0000256" key="5">
    <source>
        <dbReference type="ARBA" id="ARBA00023014"/>
    </source>
</evidence>
<comment type="caution">
    <text evidence="10">The sequence shown here is derived from an EMBL/GenBank/DDBJ whole genome shotgun (WGS) entry which is preliminary data.</text>
</comment>
<accession>A0A5A5RR12</accession>
<evidence type="ECO:0000256" key="4">
    <source>
        <dbReference type="ARBA" id="ARBA00023004"/>
    </source>
</evidence>
<dbReference type="GO" id="GO:0005506">
    <property type="term" value="F:iron ion binding"/>
    <property type="evidence" value="ECO:0007669"/>
    <property type="project" value="InterPro"/>
</dbReference>
<dbReference type="Pfam" id="PF26540">
    <property type="entry name" value="GcpE_C"/>
    <property type="match status" value="1"/>
</dbReference>
<dbReference type="GO" id="GO:0051539">
    <property type="term" value="F:4 iron, 4 sulfur cluster binding"/>
    <property type="evidence" value="ECO:0007669"/>
    <property type="project" value="UniProtKB-UniRule"/>
</dbReference>
<dbReference type="InterPro" id="IPR058579">
    <property type="entry name" value="IspG_C"/>
</dbReference>
<dbReference type="InterPro" id="IPR016425">
    <property type="entry name" value="IspG_bac"/>
</dbReference>
<organism evidence="10 11">
    <name type="scientific">Microcystis aeruginosa NIES-2520</name>
    <dbReference type="NCBI Taxonomy" id="2303982"/>
    <lineage>
        <taxon>Bacteria</taxon>
        <taxon>Bacillati</taxon>
        <taxon>Cyanobacteriota</taxon>
        <taxon>Cyanophyceae</taxon>
        <taxon>Oscillatoriophycideae</taxon>
        <taxon>Chroococcales</taxon>
        <taxon>Microcystaceae</taxon>
        <taxon>Microcystis</taxon>
    </lineage>
</organism>
<dbReference type="GO" id="GO:0046429">
    <property type="term" value="F:4-hydroxy-3-methylbut-2-en-1-yl diphosphate synthase activity (ferredoxin)"/>
    <property type="evidence" value="ECO:0007669"/>
    <property type="project" value="UniProtKB-UniRule"/>
</dbReference>
<dbReference type="Pfam" id="PF04551">
    <property type="entry name" value="GcpE"/>
    <property type="match status" value="1"/>
</dbReference>
<dbReference type="InterPro" id="IPR058578">
    <property type="entry name" value="IspG_TIM"/>
</dbReference>
<dbReference type="Gene3D" id="3.30.413.10">
    <property type="entry name" value="Sulfite Reductase Hemoprotein, domain 1"/>
    <property type="match status" value="1"/>
</dbReference>
<protein>
    <recommendedName>
        <fullName evidence="7">4-hydroxy-3-methylbut-2-en-1-yl diphosphate synthase (ferredoxin)</fullName>
        <ecNumber evidence="7">1.17.7.1</ecNumber>
    </recommendedName>
    <alternativeName>
        <fullName evidence="7">1-hydroxy-2-methyl-2-(E)-butenyl 4-diphosphate synthase</fullName>
    </alternativeName>
</protein>
<comment type="similarity">
    <text evidence="7">Belongs to the IspG family.</text>
</comment>
<dbReference type="GO" id="GO:0019288">
    <property type="term" value="P:isopentenyl diphosphate biosynthetic process, methylerythritol 4-phosphate pathway"/>
    <property type="evidence" value="ECO:0007669"/>
    <property type="project" value="UniProtKB-UniRule"/>
</dbReference>
<comment type="function">
    <text evidence="7">Converts 2C-methyl-D-erythritol 2,4-cyclodiphosphate (ME-2,4cPP) into 1-hydroxy-2-methyl-2-(E)-butenyl 4-diphosphate.</text>
</comment>
<feature type="domain" description="IspG TIM-barrel" evidence="8">
    <location>
        <begin position="26"/>
        <end position="297"/>
    </location>
</feature>
<dbReference type="NCBIfam" id="TIGR00612">
    <property type="entry name" value="ispG_gcpE"/>
    <property type="match status" value="1"/>
</dbReference>
<dbReference type="PANTHER" id="PTHR30454">
    <property type="entry name" value="4-HYDROXY-3-METHYLBUT-2-EN-1-YL DIPHOSPHATE SYNTHASE"/>
    <property type="match status" value="1"/>
</dbReference>
<feature type="binding site" evidence="7">
    <location>
        <position position="356"/>
    </location>
    <ligand>
        <name>[4Fe-4S] cluster</name>
        <dbReference type="ChEBI" id="CHEBI:49883"/>
    </ligand>
</feature>
<dbReference type="InterPro" id="IPR045854">
    <property type="entry name" value="NO2/SO3_Rdtase_4Fe4S_sf"/>
</dbReference>
<dbReference type="PANTHER" id="PTHR30454:SF0">
    <property type="entry name" value="4-HYDROXY-3-METHYLBUT-2-EN-1-YL DIPHOSPHATE SYNTHASE (FERREDOXIN), CHLOROPLASTIC"/>
    <property type="match status" value="1"/>
</dbReference>
<reference evidence="10 11" key="1">
    <citation type="submission" date="2018-09" db="EMBL/GenBank/DDBJ databases">
        <title>Evolutionary history of phycoerythrin pigmentation in the water bloom-forming cyanobacterium Microcystis aeruginosa.</title>
        <authorList>
            <person name="Tanabe Y."/>
            <person name="Tanabe Y."/>
            <person name="Yamaguchi H."/>
        </authorList>
    </citation>
    <scope>NUCLEOTIDE SEQUENCE [LARGE SCALE GENOMIC DNA]</scope>
    <source>
        <strain evidence="10 11">NIES-2520</strain>
    </source>
</reference>
<dbReference type="EMBL" id="BHVP01000021">
    <property type="protein sequence ID" value="GCA74746.1"/>
    <property type="molecule type" value="Genomic_DNA"/>
</dbReference>
<comment type="pathway">
    <text evidence="7">Isoprenoid biosynthesis; isopentenyl diphosphate biosynthesis via DXP pathway; isopentenyl diphosphate from 1-deoxy-D-xylulose 5-phosphate: step 5/6.</text>
</comment>
<keyword evidence="5 7" id="KW-0411">Iron-sulfur</keyword>
<evidence type="ECO:0000256" key="7">
    <source>
        <dbReference type="HAMAP-Rule" id="MF_00159"/>
    </source>
</evidence>
<dbReference type="HAMAP" id="MF_00159">
    <property type="entry name" value="IspG"/>
    <property type="match status" value="1"/>
</dbReference>
<evidence type="ECO:0000256" key="3">
    <source>
        <dbReference type="ARBA" id="ARBA00023002"/>
    </source>
</evidence>
<dbReference type="GO" id="GO:0016114">
    <property type="term" value="P:terpenoid biosynthetic process"/>
    <property type="evidence" value="ECO:0007669"/>
    <property type="project" value="InterPro"/>
</dbReference>
<dbReference type="Gene3D" id="3.20.20.20">
    <property type="entry name" value="Dihydropteroate synthase-like"/>
    <property type="match status" value="1"/>
</dbReference>
<keyword evidence="3 7" id="KW-0560">Oxidoreductase</keyword>
<dbReference type="FunFam" id="3.20.20.20:FF:000005">
    <property type="entry name" value="4-hydroxy-3-methylbut-2-en-1-yl diphosphate synthase (flavodoxin)"/>
    <property type="match status" value="1"/>
</dbReference>
<keyword evidence="2 7" id="KW-0479">Metal-binding</keyword>
<dbReference type="UniPathway" id="UPA00056">
    <property type="reaction ID" value="UER00096"/>
</dbReference>
<evidence type="ECO:0000259" key="8">
    <source>
        <dbReference type="Pfam" id="PF04551"/>
    </source>
</evidence>
<keyword evidence="4 7" id="KW-0408">Iron</keyword>
<dbReference type="AlphaFoldDB" id="A0A5A5RR12"/>
<dbReference type="InterPro" id="IPR004588">
    <property type="entry name" value="IspG_bac-typ"/>
</dbReference>
<proteinExistence type="inferred from homology"/>
<evidence type="ECO:0000259" key="9">
    <source>
        <dbReference type="Pfam" id="PF26540"/>
    </source>
</evidence>
<keyword evidence="6 7" id="KW-0414">Isoprene biosynthesis</keyword>
<sequence>MQTLESTLNPPATASEFDTTIHRRKTRPVRVGSVTIGGGHPVVVQSMINEDTLDIDGSVAGIRRLHEIGCEIVRVTVPSLAHATALAKIRKKLLATYQPVPLVADVHHNGMKIALEVAKYVDKVRINPGLYVFEKPKADRTEYSQAEFDEIGEKIAETLKPLVISLRDQDKAMRIGVNHGSLAERMLFTYGDTPEGMVQSALEFIRICESLDFRNLVISLKASRVPVMVAAYRLMVKRMDELGMDYPLHLGVTEAGDGEYGRIKSTAGIATLLADGIGDTIRVSLTEAPEKEIPVCYSILQALGLRKTMVEYVACPSCGRTLFNLEDVLQQVRAATKHLTGLDIAVMGCIVNGPGEMADADYGYVGKQAGYIALYRGREEIKRVPESEGVSELINLIKADGRWVEP</sequence>
<comment type="cofactor">
    <cofactor evidence="7">
        <name>[4Fe-4S] cluster</name>
        <dbReference type="ChEBI" id="CHEBI:49883"/>
    </cofactor>
    <text evidence="7">Binds 1 [4Fe-4S] cluster.</text>
</comment>
<dbReference type="PIRSF" id="PIRSF004640">
    <property type="entry name" value="IspG"/>
    <property type="match status" value="1"/>
</dbReference>
<feature type="binding site" evidence="7">
    <location>
        <position position="349"/>
    </location>
    <ligand>
        <name>[4Fe-4S] cluster</name>
        <dbReference type="ChEBI" id="CHEBI:49883"/>
    </ligand>
</feature>
<dbReference type="SUPFAM" id="SSF56014">
    <property type="entry name" value="Nitrite and sulphite reductase 4Fe-4S domain-like"/>
    <property type="match status" value="1"/>
</dbReference>
<dbReference type="InterPro" id="IPR011005">
    <property type="entry name" value="Dihydropteroate_synth-like_sf"/>
</dbReference>
<dbReference type="RefSeq" id="WP_149986300.1">
    <property type="nucleotide sequence ID" value="NZ_BHVP01000021.1"/>
</dbReference>
<dbReference type="NCBIfam" id="NF001540">
    <property type="entry name" value="PRK00366.1"/>
    <property type="match status" value="1"/>
</dbReference>
<dbReference type="EC" id="1.17.7.1" evidence="7"/>
<feature type="domain" description="IspG C-terminal" evidence="9">
    <location>
        <begin position="311"/>
        <end position="398"/>
    </location>
</feature>
<feature type="binding site" evidence="7">
    <location>
        <position position="318"/>
    </location>
    <ligand>
        <name>[4Fe-4S] cluster</name>
        <dbReference type="ChEBI" id="CHEBI:49883"/>
    </ligand>
</feature>